<dbReference type="Proteomes" id="UP000187429">
    <property type="component" value="Unassembled WGS sequence"/>
</dbReference>
<accession>A0A1R1YRZ2</accession>
<keyword evidence="2" id="KW-1185">Reference proteome</keyword>
<reference evidence="2" key="1">
    <citation type="submission" date="2017-01" db="EMBL/GenBank/DDBJ databases">
        <authorList>
            <person name="Wang Y."/>
            <person name="White M."/>
            <person name="Kvist S."/>
            <person name="Moncalvo J.-M."/>
        </authorList>
    </citation>
    <scope>NUCLEOTIDE SEQUENCE [LARGE SCALE GENOMIC DNA]</scope>
    <source>
        <strain evidence="2">ID-206-W2</strain>
    </source>
</reference>
<comment type="caution">
    <text evidence="1">The sequence shown here is derived from an EMBL/GenBank/DDBJ whole genome shotgun (WGS) entry which is preliminary data.</text>
</comment>
<feature type="non-terminal residue" evidence="1">
    <location>
        <position position="12"/>
    </location>
</feature>
<proteinExistence type="predicted"/>
<gene>
    <name evidence="1" type="ORF">AYI69_g824</name>
</gene>
<name>A0A1R1YRZ2_9FUNG</name>
<organism evidence="1 2">
    <name type="scientific">Smittium culicis</name>
    <dbReference type="NCBI Taxonomy" id="133412"/>
    <lineage>
        <taxon>Eukaryota</taxon>
        <taxon>Fungi</taxon>
        <taxon>Fungi incertae sedis</taxon>
        <taxon>Zoopagomycota</taxon>
        <taxon>Kickxellomycotina</taxon>
        <taxon>Harpellomycetes</taxon>
        <taxon>Harpellales</taxon>
        <taxon>Legeriomycetaceae</taxon>
        <taxon>Smittium</taxon>
    </lineage>
</organism>
<dbReference type="EMBL" id="LSSM01000217">
    <property type="protein sequence ID" value="OMJ29663.1"/>
    <property type="molecule type" value="Genomic_DNA"/>
</dbReference>
<evidence type="ECO:0000313" key="2">
    <source>
        <dbReference type="Proteomes" id="UP000187429"/>
    </source>
</evidence>
<evidence type="ECO:0000313" key="1">
    <source>
        <dbReference type="EMBL" id="OMJ29663.1"/>
    </source>
</evidence>
<sequence length="12" mass="1435">MAEKRITLESWA</sequence>
<protein>
    <submittedName>
        <fullName evidence="1">Uncharacterized protein</fullName>
    </submittedName>
</protein>